<keyword evidence="2" id="KW-1185">Reference proteome</keyword>
<feature type="non-terminal residue" evidence="1">
    <location>
        <position position="1"/>
    </location>
</feature>
<dbReference type="AlphaFoldDB" id="A0A409XA04"/>
<evidence type="ECO:0000313" key="2">
    <source>
        <dbReference type="Proteomes" id="UP000284706"/>
    </source>
</evidence>
<reference evidence="1 2" key="1">
    <citation type="journal article" date="2018" name="Evol. Lett.">
        <title>Horizontal gene cluster transfer increased hallucinogenic mushroom diversity.</title>
        <authorList>
            <person name="Reynolds H.T."/>
            <person name="Vijayakumar V."/>
            <person name="Gluck-Thaler E."/>
            <person name="Korotkin H.B."/>
            <person name="Matheny P.B."/>
            <person name="Slot J.C."/>
        </authorList>
    </citation>
    <scope>NUCLEOTIDE SEQUENCE [LARGE SCALE GENOMIC DNA]</scope>
    <source>
        <strain evidence="1 2">SRW20</strain>
    </source>
</reference>
<dbReference type="EMBL" id="NHYE01003841">
    <property type="protein sequence ID" value="PPQ87517.1"/>
    <property type="molecule type" value="Genomic_DNA"/>
</dbReference>
<proteinExistence type="predicted"/>
<protein>
    <submittedName>
        <fullName evidence="1">Uncharacterized protein</fullName>
    </submittedName>
</protein>
<evidence type="ECO:0000313" key="1">
    <source>
        <dbReference type="EMBL" id="PPQ87517.1"/>
    </source>
</evidence>
<dbReference type="Proteomes" id="UP000284706">
    <property type="component" value="Unassembled WGS sequence"/>
</dbReference>
<name>A0A409XA04_9AGAR</name>
<comment type="caution">
    <text evidence="1">The sequence shown here is derived from an EMBL/GenBank/DDBJ whole genome shotgun (WGS) entry which is preliminary data.</text>
</comment>
<sequence length="337" mass="38240">PTPIDERHSTGPESKIAPADFSGDLEQEEDEVAHLLDEHHVEALADGDTSMPRAGLDQPVAFEEDATLAAADTHDNDTYDEVMDDDMSEIGSDMYLDECLVLAKVTSEIDFHLQELKTGIQGTHSEKQLFEVMLALKAPLSHWAELSDGLLGRVYPFSTELLENWIEILCHVEEKLPQGLCYAYLEMIKERLHCETALFAVSPQAVGSDYDGCNAMKGLEQTNLQEYLQDQKEEMSLVTSEIDTLMQALRKGMRKLDSSERASTTLEMLRVPIMRWFKLADCLFGEVYPFSNSLIEGWCRILDDVSTFKHWNFHGADNITSVYQQQFQNFLEQDLSW</sequence>
<accession>A0A409XA04</accession>
<organism evidence="1 2">
    <name type="scientific">Gymnopilus dilepis</name>
    <dbReference type="NCBI Taxonomy" id="231916"/>
    <lineage>
        <taxon>Eukaryota</taxon>
        <taxon>Fungi</taxon>
        <taxon>Dikarya</taxon>
        <taxon>Basidiomycota</taxon>
        <taxon>Agaricomycotina</taxon>
        <taxon>Agaricomycetes</taxon>
        <taxon>Agaricomycetidae</taxon>
        <taxon>Agaricales</taxon>
        <taxon>Agaricineae</taxon>
        <taxon>Hymenogastraceae</taxon>
        <taxon>Gymnopilus</taxon>
    </lineage>
</organism>
<gene>
    <name evidence="1" type="ORF">CVT26_003162</name>
</gene>
<dbReference type="InParanoid" id="A0A409XA04"/>